<accession>A0A379QT57</accession>
<organism evidence="2 3">
    <name type="scientific">Salmonella enterica</name>
    <name type="common">Salmonella choleraesuis</name>
    <dbReference type="NCBI Taxonomy" id="28901"/>
    <lineage>
        <taxon>Bacteria</taxon>
        <taxon>Pseudomonadati</taxon>
        <taxon>Pseudomonadota</taxon>
        <taxon>Gammaproteobacteria</taxon>
        <taxon>Enterobacterales</taxon>
        <taxon>Enterobacteriaceae</taxon>
        <taxon>Salmonella</taxon>
    </lineage>
</organism>
<dbReference type="EMBL" id="UGWQ01000001">
    <property type="protein sequence ID" value="SUF68121.1"/>
    <property type="molecule type" value="Genomic_DNA"/>
</dbReference>
<dbReference type="AlphaFoldDB" id="A0A379QT57"/>
<name>A0A379QT57_SALER</name>
<protein>
    <submittedName>
        <fullName evidence="2">Predicted HKD family nuclease</fullName>
    </submittedName>
</protein>
<dbReference type="GO" id="GO:0003824">
    <property type="term" value="F:catalytic activity"/>
    <property type="evidence" value="ECO:0007669"/>
    <property type="project" value="InterPro"/>
</dbReference>
<dbReference type="SUPFAM" id="SSF56024">
    <property type="entry name" value="Phospholipase D/nuclease"/>
    <property type="match status" value="1"/>
</dbReference>
<sequence length="331" mass="38147">MYLSQIMDLGNDLSAYLLKKHDSEITIVTAFASATQGIVDKLLSQGNKLKIIVGTINAFTDPAFIKHCAQKKRKNIRLSVDFRGQESIHWKLYLINPDTVIIGSANFTQTGLNLARDTCVVINDANLFNDYQQRINKILATPNVINAEDPGFSQRLAVYADQHKKSQQRLIAKASDKTSGLAKWLQDDYHHHIKIFVWNNTHPAATKKIANDLLLSEEEVDTRPDLVKAGIACIRDFYTYKCDREELPWEEGDIVLCFRRNGDEIKFDQFERIIHHEGINYMYSFKRDDKNYPKPFRIPGNVKKQIALRADDWYEEDKTILTRQELLSLIE</sequence>
<dbReference type="PROSITE" id="PS50035">
    <property type="entry name" value="PLD"/>
    <property type="match status" value="1"/>
</dbReference>
<dbReference type="Gene3D" id="3.30.870.10">
    <property type="entry name" value="Endonuclease Chain A"/>
    <property type="match status" value="1"/>
</dbReference>
<gene>
    <name evidence="2" type="ORF">NCTC10718_00818</name>
</gene>
<evidence type="ECO:0000313" key="3">
    <source>
        <dbReference type="Proteomes" id="UP000254332"/>
    </source>
</evidence>
<dbReference type="Proteomes" id="UP000254332">
    <property type="component" value="Unassembled WGS sequence"/>
</dbReference>
<evidence type="ECO:0000313" key="2">
    <source>
        <dbReference type="EMBL" id="SUF68121.1"/>
    </source>
</evidence>
<dbReference type="CDD" id="cd09117">
    <property type="entry name" value="PLDc_Bfil_DEXD_like"/>
    <property type="match status" value="1"/>
</dbReference>
<dbReference type="InterPro" id="IPR001736">
    <property type="entry name" value="PLipase_D/transphosphatidylase"/>
</dbReference>
<feature type="domain" description="PLD phosphodiesterase" evidence="1">
    <location>
        <begin position="84"/>
        <end position="111"/>
    </location>
</feature>
<evidence type="ECO:0000259" key="1">
    <source>
        <dbReference type="PROSITE" id="PS50035"/>
    </source>
</evidence>
<dbReference type="GO" id="GO:0006793">
    <property type="term" value="P:phosphorus metabolic process"/>
    <property type="evidence" value="ECO:0007669"/>
    <property type="project" value="UniProtKB-ARBA"/>
</dbReference>
<proteinExistence type="predicted"/>
<dbReference type="Pfam" id="PF13091">
    <property type="entry name" value="PLDc_2"/>
    <property type="match status" value="1"/>
</dbReference>
<reference evidence="2 3" key="1">
    <citation type="submission" date="2018-06" db="EMBL/GenBank/DDBJ databases">
        <authorList>
            <consortium name="Pathogen Informatics"/>
            <person name="Doyle S."/>
        </authorList>
    </citation>
    <scope>NUCLEOTIDE SEQUENCE [LARGE SCALE GENOMIC DNA]</scope>
    <source>
        <strain evidence="2 3">NCTC10718</strain>
    </source>
</reference>
<dbReference type="InterPro" id="IPR025202">
    <property type="entry name" value="PLD-like_dom"/>
</dbReference>